<evidence type="ECO:0000313" key="4">
    <source>
        <dbReference type="EMBL" id="KAG8626943.1"/>
    </source>
</evidence>
<dbReference type="InterPro" id="IPR009071">
    <property type="entry name" value="HMG_box_dom"/>
</dbReference>
<keyword evidence="1" id="KW-0539">Nucleus</keyword>
<proteinExistence type="predicted"/>
<dbReference type="GO" id="GO:0003677">
    <property type="term" value="F:DNA binding"/>
    <property type="evidence" value="ECO:0007669"/>
    <property type="project" value="UniProtKB-UniRule"/>
</dbReference>
<evidence type="ECO:0000256" key="1">
    <source>
        <dbReference type="PROSITE-ProRule" id="PRU00267"/>
    </source>
</evidence>
<dbReference type="AlphaFoldDB" id="A0A8K0L2F1"/>
<protein>
    <recommendedName>
        <fullName evidence="3">HMG box domain-containing protein</fullName>
    </recommendedName>
</protein>
<dbReference type="PROSITE" id="PS50118">
    <property type="entry name" value="HMG_BOX_2"/>
    <property type="match status" value="1"/>
</dbReference>
<dbReference type="Proteomes" id="UP000809789">
    <property type="component" value="Unassembled WGS sequence"/>
</dbReference>
<feature type="DNA-binding region" description="HMG box" evidence="1">
    <location>
        <begin position="256"/>
        <end position="321"/>
    </location>
</feature>
<feature type="region of interest" description="Disordered" evidence="2">
    <location>
        <begin position="39"/>
        <end position="135"/>
    </location>
</feature>
<organism evidence="4 5">
    <name type="scientific">Elsinoe batatas</name>
    <dbReference type="NCBI Taxonomy" id="2601811"/>
    <lineage>
        <taxon>Eukaryota</taxon>
        <taxon>Fungi</taxon>
        <taxon>Dikarya</taxon>
        <taxon>Ascomycota</taxon>
        <taxon>Pezizomycotina</taxon>
        <taxon>Dothideomycetes</taxon>
        <taxon>Dothideomycetidae</taxon>
        <taxon>Myriangiales</taxon>
        <taxon>Elsinoaceae</taxon>
        <taxon>Elsinoe</taxon>
    </lineage>
</organism>
<keyword evidence="1" id="KW-0238">DNA-binding</keyword>
<dbReference type="OrthoDB" id="1919336at2759"/>
<feature type="compositionally biased region" description="Basic residues" evidence="2">
    <location>
        <begin position="65"/>
        <end position="79"/>
    </location>
</feature>
<dbReference type="SUPFAM" id="SSF47095">
    <property type="entry name" value="HMG-box"/>
    <property type="match status" value="2"/>
</dbReference>
<gene>
    <name evidence="4" type="ORF">KVT40_005888</name>
</gene>
<feature type="compositionally biased region" description="Low complexity" evidence="2">
    <location>
        <begin position="88"/>
        <end position="100"/>
    </location>
</feature>
<dbReference type="InterPro" id="IPR036910">
    <property type="entry name" value="HMG_box_dom_sf"/>
</dbReference>
<dbReference type="SMART" id="SM00398">
    <property type="entry name" value="HMG"/>
    <property type="match status" value="2"/>
</dbReference>
<feature type="compositionally biased region" description="Basic residues" evidence="2">
    <location>
        <begin position="110"/>
        <end position="125"/>
    </location>
</feature>
<feature type="domain" description="HMG box" evidence="3">
    <location>
        <begin position="256"/>
        <end position="321"/>
    </location>
</feature>
<name>A0A8K0L2F1_9PEZI</name>
<dbReference type="GO" id="GO:0005634">
    <property type="term" value="C:nucleus"/>
    <property type="evidence" value="ECO:0007669"/>
    <property type="project" value="UniProtKB-UniRule"/>
</dbReference>
<keyword evidence="5" id="KW-1185">Reference proteome</keyword>
<comment type="caution">
    <text evidence="4">The sequence shown here is derived from an EMBL/GenBank/DDBJ whole genome shotgun (WGS) entry which is preliminary data.</text>
</comment>
<evidence type="ECO:0000256" key="2">
    <source>
        <dbReference type="SAM" id="MobiDB-lite"/>
    </source>
</evidence>
<dbReference type="Pfam" id="PF00505">
    <property type="entry name" value="HMG_box"/>
    <property type="match status" value="1"/>
</dbReference>
<evidence type="ECO:0000313" key="5">
    <source>
        <dbReference type="Proteomes" id="UP000809789"/>
    </source>
</evidence>
<accession>A0A8K0L2F1</accession>
<sequence length="334" mass="37657">MIPLRLPVRLATQTRLTSTLIARPLLTRRVLIPYRSYATPAKPKKGSIGETAKRGRATKTTTPKKTTKKATTKKATTKKTKTDPSKPPSKTALAKAAAQQRRLDRTAATKAKKAALAKQKRAKEKSKREAAKATTPFAKIRALKEQALSPPPNPNTSTWLSFYQASMRQNPDKIKGKGGVTSFIKQVKTEYDALSPSEKESYTRAAKEEKLHKEREYAAWVGGKSAEEIRLANEARKKLRALKVRGYGEIKDERKLKRPLSPYVRFFTERATSGQHEGTVTEQAKESARLWKELSQTQKQDYIDAFNRDMEQYGREYEKLYGHPPPSALRKKSS</sequence>
<dbReference type="Gene3D" id="1.10.30.10">
    <property type="entry name" value="High mobility group box domain"/>
    <property type="match status" value="2"/>
</dbReference>
<dbReference type="EMBL" id="JAESVG020000006">
    <property type="protein sequence ID" value="KAG8626943.1"/>
    <property type="molecule type" value="Genomic_DNA"/>
</dbReference>
<evidence type="ECO:0000259" key="3">
    <source>
        <dbReference type="PROSITE" id="PS50118"/>
    </source>
</evidence>
<reference evidence="4" key="1">
    <citation type="submission" date="2021-07" db="EMBL/GenBank/DDBJ databases">
        <title>Elsinoe batatas strain:CRI-CJ2 Genome sequencing and assembly.</title>
        <authorList>
            <person name="Huang L."/>
        </authorList>
    </citation>
    <scope>NUCLEOTIDE SEQUENCE</scope>
    <source>
        <strain evidence="4">CRI-CJ2</strain>
    </source>
</reference>